<dbReference type="GO" id="GO:0070373">
    <property type="term" value="P:negative regulation of ERK1 and ERK2 cascade"/>
    <property type="evidence" value="ECO:0007669"/>
    <property type="project" value="Ensembl"/>
</dbReference>
<evidence type="ECO:0000313" key="21">
    <source>
        <dbReference type="Ensembl" id="ENSMMUP00000026622.4"/>
    </source>
</evidence>
<dbReference type="AlphaFoldDB" id="F6V247"/>
<dbReference type="HOGENOM" id="CLU_027074_14_0_1"/>
<dbReference type="GO" id="GO:0004722">
    <property type="term" value="F:protein serine/threonine phosphatase activity"/>
    <property type="evidence" value="ECO:0007669"/>
    <property type="project" value="UniProtKB-EC"/>
</dbReference>
<dbReference type="InterPro" id="IPR000387">
    <property type="entry name" value="Tyr_Pase_dom"/>
</dbReference>
<dbReference type="GO" id="GO:0004725">
    <property type="term" value="F:protein tyrosine phosphatase activity"/>
    <property type="evidence" value="ECO:0007669"/>
    <property type="project" value="UniProtKB-EC"/>
</dbReference>
<dbReference type="GO" id="GO:0043409">
    <property type="term" value="P:negative regulation of MAPK cascade"/>
    <property type="evidence" value="ECO:0000318"/>
    <property type="project" value="GO_Central"/>
</dbReference>
<evidence type="ECO:0000256" key="18">
    <source>
        <dbReference type="SAM" id="MobiDB-lite"/>
    </source>
</evidence>
<dbReference type="Proteomes" id="UP000006718">
    <property type="component" value="Chromosome 9"/>
</dbReference>
<evidence type="ECO:0000259" key="20">
    <source>
        <dbReference type="PROSITE" id="PS50056"/>
    </source>
</evidence>
<evidence type="ECO:0000256" key="2">
    <source>
        <dbReference type="ARBA" id="ARBA00004496"/>
    </source>
</evidence>
<evidence type="ECO:0000256" key="16">
    <source>
        <dbReference type="PIRSR" id="PIRSR620405-1"/>
    </source>
</evidence>
<dbReference type="SMR" id="F6V247"/>
<dbReference type="InterPro" id="IPR016130">
    <property type="entry name" value="Tyr_Pase_AS"/>
</dbReference>
<dbReference type="OMA" id="NAAHGQR"/>
<evidence type="ECO:0000256" key="12">
    <source>
        <dbReference type="ARBA" id="ARBA00046781"/>
    </source>
</evidence>
<dbReference type="GO" id="GO:0042593">
    <property type="term" value="P:glucose homeostasis"/>
    <property type="evidence" value="ECO:0007669"/>
    <property type="project" value="Ensembl"/>
</dbReference>
<dbReference type="EC" id="3.1.3.48" evidence="4"/>
<evidence type="ECO:0000256" key="6">
    <source>
        <dbReference type="ARBA" id="ARBA00022490"/>
    </source>
</evidence>
<comment type="catalytic activity">
    <reaction evidence="13">
        <text>O-phospho-L-seryl-[protein] + H2O = L-seryl-[protein] + phosphate</text>
        <dbReference type="Rhea" id="RHEA:20629"/>
        <dbReference type="Rhea" id="RHEA-COMP:9863"/>
        <dbReference type="Rhea" id="RHEA-COMP:11604"/>
        <dbReference type="ChEBI" id="CHEBI:15377"/>
        <dbReference type="ChEBI" id="CHEBI:29999"/>
        <dbReference type="ChEBI" id="CHEBI:43474"/>
        <dbReference type="ChEBI" id="CHEBI:83421"/>
        <dbReference type="EC" id="3.1.3.16"/>
    </reaction>
</comment>
<dbReference type="GO" id="GO:0042803">
    <property type="term" value="F:protein homodimerization activity"/>
    <property type="evidence" value="ECO:0007669"/>
    <property type="project" value="Ensembl"/>
</dbReference>
<dbReference type="GO" id="GO:0033549">
    <property type="term" value="F:MAP kinase phosphatase activity"/>
    <property type="evidence" value="ECO:0000318"/>
    <property type="project" value="GO_Central"/>
</dbReference>
<keyword evidence="7" id="KW-0378">Hydrolase</keyword>
<evidence type="ECO:0000256" key="5">
    <source>
        <dbReference type="ARBA" id="ARBA00013081"/>
    </source>
</evidence>
<dbReference type="eggNOG" id="KOG1716">
    <property type="taxonomic scope" value="Eukaryota"/>
</dbReference>
<keyword evidence="22" id="KW-1185">Reference proteome</keyword>
<dbReference type="FunCoup" id="F6V247">
    <property type="interactions" value="88"/>
</dbReference>
<comment type="subunit">
    <text evidence="12">Homodimer. Interacts with PRKAA2.</text>
</comment>
<dbReference type="CDD" id="cd14575">
    <property type="entry name" value="DUPD1"/>
    <property type="match status" value="1"/>
</dbReference>
<dbReference type="Bgee" id="ENSMMUG00000020221">
    <property type="expression patterns" value="Expressed in hindlimb stylopod muscle and 11 other cell types or tissues"/>
</dbReference>
<organism evidence="21 22">
    <name type="scientific">Macaca mulatta</name>
    <name type="common">Rhesus macaque</name>
    <dbReference type="NCBI Taxonomy" id="9544"/>
    <lineage>
        <taxon>Eukaryota</taxon>
        <taxon>Metazoa</taxon>
        <taxon>Chordata</taxon>
        <taxon>Craniata</taxon>
        <taxon>Vertebrata</taxon>
        <taxon>Euteleostomi</taxon>
        <taxon>Mammalia</taxon>
        <taxon>Eutheria</taxon>
        <taxon>Euarchontoglires</taxon>
        <taxon>Primates</taxon>
        <taxon>Haplorrhini</taxon>
        <taxon>Catarrhini</taxon>
        <taxon>Cercopithecidae</taxon>
        <taxon>Cercopithecinae</taxon>
        <taxon>Macaca</taxon>
    </lineage>
</organism>
<feature type="compositionally biased region" description="Basic and acidic residues" evidence="18">
    <location>
        <begin position="16"/>
        <end position="27"/>
    </location>
</feature>
<keyword evidence="17" id="KW-0175">Coiled coil</keyword>
<proteinExistence type="inferred from homology"/>
<dbReference type="PROSITE" id="PS50056">
    <property type="entry name" value="TYR_PHOSPHATASE_2"/>
    <property type="match status" value="1"/>
</dbReference>
<evidence type="ECO:0000313" key="23">
    <source>
        <dbReference type="VGNC" id="VGNC:71889"/>
    </source>
</evidence>
<dbReference type="GO" id="GO:0005737">
    <property type="term" value="C:cytoplasm"/>
    <property type="evidence" value="ECO:0000318"/>
    <property type="project" value="GO_Central"/>
</dbReference>
<dbReference type="InterPro" id="IPR020422">
    <property type="entry name" value="TYR_PHOSPHATASE_DUAL_dom"/>
</dbReference>
<dbReference type="Pfam" id="PF00782">
    <property type="entry name" value="DSPc"/>
    <property type="match status" value="1"/>
</dbReference>
<reference evidence="22" key="1">
    <citation type="journal article" date="2007" name="Science">
        <title>Evolutionary and biomedical insights from the rhesus macaque genome.</title>
        <authorList>
            <person name="Gibbs R.A."/>
            <person name="Rogers J."/>
            <person name="Katze M.G."/>
            <person name="Bumgarner R."/>
            <person name="Weinstock G.M."/>
            <person name="Mardis E.R."/>
            <person name="Remington K.A."/>
            <person name="Strausberg R.L."/>
            <person name="Venter J.C."/>
            <person name="Wilson R.K."/>
            <person name="Batzer M.A."/>
            <person name="Bustamante C.D."/>
            <person name="Eichler E.E."/>
            <person name="Hahn M.W."/>
            <person name="Hardison R.C."/>
            <person name="Makova K.D."/>
            <person name="Miller W."/>
            <person name="Milosavljevic A."/>
            <person name="Palermo R.E."/>
            <person name="Siepel A."/>
            <person name="Sikela J.M."/>
            <person name="Attaway T."/>
            <person name="Bell S."/>
            <person name="Bernard K.E."/>
            <person name="Buhay C.J."/>
            <person name="Chandrabose M.N."/>
            <person name="Dao M."/>
            <person name="Davis C."/>
            <person name="Delehaunty K.D."/>
            <person name="Ding Y."/>
            <person name="Dinh H.H."/>
            <person name="Dugan-Rocha S."/>
            <person name="Fulton L.A."/>
            <person name="Gabisi R.A."/>
            <person name="Garner T.T."/>
            <person name="Godfrey J."/>
            <person name="Hawes A.C."/>
            <person name="Hernandez J."/>
            <person name="Hines S."/>
            <person name="Holder M."/>
            <person name="Hume J."/>
            <person name="Jhangiani S.N."/>
            <person name="Joshi V."/>
            <person name="Khan Z.M."/>
            <person name="Kirkness E.F."/>
            <person name="Cree A."/>
            <person name="Fowler R.G."/>
            <person name="Lee S."/>
            <person name="Lewis L.R."/>
            <person name="Li Z."/>
            <person name="Liu Y.-S."/>
            <person name="Moore S.M."/>
            <person name="Muzny D."/>
            <person name="Nazareth L.V."/>
            <person name="Ngo D.N."/>
            <person name="Okwuonu G.O."/>
            <person name="Pai G."/>
            <person name="Parker D."/>
            <person name="Paul H.A."/>
            <person name="Pfannkoch C."/>
            <person name="Pohl C.S."/>
            <person name="Rogers Y.-H.C."/>
            <person name="Ruiz S.J."/>
            <person name="Sabo A."/>
            <person name="Santibanez J."/>
            <person name="Schneider B.W."/>
            <person name="Smith S.M."/>
            <person name="Sodergren E."/>
            <person name="Svatek A.F."/>
            <person name="Utterback T.R."/>
            <person name="Vattathil S."/>
            <person name="Warren W."/>
            <person name="White C.S."/>
            <person name="Chinwalla A.T."/>
            <person name="Feng Y."/>
            <person name="Halpern A.L."/>
            <person name="Hillier L.W."/>
            <person name="Huang X."/>
            <person name="Minx P."/>
            <person name="Nelson J.O."/>
            <person name="Pepin K.H."/>
            <person name="Qin X."/>
            <person name="Sutton G.G."/>
            <person name="Venter E."/>
            <person name="Walenz B.P."/>
            <person name="Wallis J.W."/>
            <person name="Worley K.C."/>
            <person name="Yang S.-P."/>
            <person name="Jones S.M."/>
            <person name="Marra M.A."/>
            <person name="Rocchi M."/>
            <person name="Schein J.E."/>
            <person name="Baertsch R."/>
            <person name="Clarke L."/>
            <person name="Csuros M."/>
            <person name="Glasscock J."/>
            <person name="Harris R.A."/>
            <person name="Havlak P."/>
            <person name="Jackson A.R."/>
            <person name="Jiang H."/>
            <person name="Liu Y."/>
            <person name="Messina D.N."/>
            <person name="Shen Y."/>
            <person name="Song H.X.-Z."/>
            <person name="Wylie T."/>
            <person name="Zhang L."/>
            <person name="Birney E."/>
            <person name="Han K."/>
            <person name="Konkel M.K."/>
            <person name="Lee J."/>
            <person name="Smit A.F.A."/>
            <person name="Ullmer B."/>
            <person name="Wang H."/>
            <person name="Xing J."/>
            <person name="Burhans R."/>
            <person name="Cheng Z."/>
            <person name="Karro J.E."/>
            <person name="Ma J."/>
            <person name="Raney B."/>
            <person name="She X."/>
            <person name="Cox M.J."/>
            <person name="Demuth J.P."/>
            <person name="Dumas L.J."/>
            <person name="Han S.-G."/>
            <person name="Hopkins J."/>
            <person name="Karimpour-Fard A."/>
            <person name="Kim Y.H."/>
            <person name="Pollack J.R."/>
            <person name="Vinar T."/>
            <person name="Addo-Quaye C."/>
            <person name="Degenhardt J."/>
            <person name="Denby A."/>
            <person name="Hubisz M.J."/>
            <person name="Indap A."/>
            <person name="Kosiol C."/>
            <person name="Lahn B.T."/>
            <person name="Lawson H.A."/>
            <person name="Marklein A."/>
            <person name="Nielsen R."/>
            <person name="Vallender E.J."/>
            <person name="Clark A.G."/>
            <person name="Ferguson B."/>
            <person name="Hernandez R.D."/>
            <person name="Hirani K."/>
            <person name="Kehrer-Sawatzki H."/>
            <person name="Kolb J."/>
            <person name="Patil S."/>
            <person name="Pu L.-L."/>
            <person name="Ren Y."/>
            <person name="Smith D.G."/>
            <person name="Wheeler D.A."/>
            <person name="Schenck I."/>
            <person name="Ball E.V."/>
            <person name="Chen R."/>
            <person name="Cooper D.N."/>
            <person name="Giardine B."/>
            <person name="Hsu F."/>
            <person name="Kent W.J."/>
            <person name="Lesk A."/>
            <person name="Nelson D.L."/>
            <person name="O'brien W.E."/>
            <person name="Pruefer K."/>
            <person name="Stenson P.D."/>
            <person name="Wallace J.C."/>
            <person name="Ke H."/>
            <person name="Liu X.-M."/>
            <person name="Wang P."/>
            <person name="Xiang A.P."/>
            <person name="Yang F."/>
            <person name="Barber G.P."/>
            <person name="Haussler D."/>
            <person name="Karolchik D."/>
            <person name="Kern A.D."/>
            <person name="Kuhn R.M."/>
            <person name="Smith K.E."/>
            <person name="Zwieg A.S."/>
        </authorList>
    </citation>
    <scope>NUCLEOTIDE SEQUENCE [LARGE SCALE GENOMIC DNA]</scope>
    <source>
        <strain evidence="22">17573</strain>
    </source>
</reference>
<feature type="coiled-coil region" evidence="17">
    <location>
        <begin position="222"/>
        <end position="249"/>
    </location>
</feature>
<dbReference type="PANTHER" id="PTHR45682">
    <property type="entry name" value="AGAP008228-PA"/>
    <property type="match status" value="1"/>
</dbReference>
<keyword evidence="9" id="KW-0539">Nucleus</keyword>
<gene>
    <name evidence="21 23" type="primary">DUSP29</name>
</gene>
<dbReference type="FunFam" id="3.90.190.10:FF:000037">
    <property type="entry name" value="dual specificity protein phosphatase 26"/>
    <property type="match status" value="1"/>
</dbReference>
<dbReference type="Ensembl" id="ENSMMUT00000028448.4">
    <property type="protein sequence ID" value="ENSMMUP00000026622.4"/>
    <property type="gene ID" value="ENSMMUG00000020221.4"/>
</dbReference>
<dbReference type="InParanoid" id="F6V247"/>
<dbReference type="VGNC" id="VGNC:71889">
    <property type="gene designation" value="DUSP29"/>
</dbReference>
<dbReference type="PROSITE" id="PS50054">
    <property type="entry name" value="TYR_PHOSPHATASE_DUAL"/>
    <property type="match status" value="1"/>
</dbReference>
<name>F6V247_MACMU</name>
<dbReference type="GO" id="GO:0005634">
    <property type="term" value="C:nucleus"/>
    <property type="evidence" value="ECO:0007669"/>
    <property type="project" value="UniProtKB-SubCell"/>
</dbReference>
<dbReference type="ExpressionAtlas" id="F6V247">
    <property type="expression patterns" value="baseline"/>
</dbReference>
<dbReference type="PRINTS" id="PR01908">
    <property type="entry name" value="ADSPHPHTASE"/>
</dbReference>
<reference evidence="21" key="4">
    <citation type="submission" date="2025-09" db="UniProtKB">
        <authorList>
            <consortium name="Ensembl"/>
        </authorList>
    </citation>
    <scope>IDENTIFICATION</scope>
    <source>
        <strain evidence="21">17573</strain>
    </source>
</reference>
<evidence type="ECO:0000256" key="15">
    <source>
        <dbReference type="ARBA" id="ARBA00051722"/>
    </source>
</evidence>
<evidence type="ECO:0000256" key="11">
    <source>
        <dbReference type="ARBA" id="ARBA00033152"/>
    </source>
</evidence>
<dbReference type="Gene3D" id="3.90.190.10">
    <property type="entry name" value="Protein tyrosine phosphatase superfamily"/>
    <property type="match status" value="1"/>
</dbReference>
<feature type="domain" description="Tyrosine-protein phosphatase" evidence="19">
    <location>
        <begin position="90"/>
        <end position="238"/>
    </location>
</feature>
<keyword evidence="8" id="KW-0904">Protein phosphatase</keyword>
<dbReference type="GO" id="GO:0042692">
    <property type="term" value="P:muscle cell differentiation"/>
    <property type="evidence" value="ECO:0007669"/>
    <property type="project" value="Ensembl"/>
</dbReference>
<evidence type="ECO:0000256" key="17">
    <source>
        <dbReference type="SAM" id="Coils"/>
    </source>
</evidence>
<reference evidence="21" key="2">
    <citation type="submission" date="2019-01" db="EMBL/GenBank/DDBJ databases">
        <authorList>
            <person name="Graves T."/>
            <person name="Eichler E.E."/>
            <person name="Wilson R.K."/>
        </authorList>
    </citation>
    <scope>NUCLEOTIDE SEQUENCE [LARGE SCALE GENOMIC DNA]</scope>
    <source>
        <strain evidence="21">17573</strain>
    </source>
</reference>
<evidence type="ECO:0000256" key="9">
    <source>
        <dbReference type="ARBA" id="ARBA00023242"/>
    </source>
</evidence>
<comment type="catalytic activity">
    <reaction evidence="14">
        <text>O-phospho-L-threonyl-[protein] + H2O = L-threonyl-[protein] + phosphate</text>
        <dbReference type="Rhea" id="RHEA:47004"/>
        <dbReference type="Rhea" id="RHEA-COMP:11060"/>
        <dbReference type="Rhea" id="RHEA-COMP:11605"/>
        <dbReference type="ChEBI" id="CHEBI:15377"/>
        <dbReference type="ChEBI" id="CHEBI:30013"/>
        <dbReference type="ChEBI" id="CHEBI:43474"/>
        <dbReference type="ChEBI" id="CHEBI:61977"/>
        <dbReference type="EC" id="3.1.3.16"/>
    </reaction>
</comment>
<evidence type="ECO:0000256" key="13">
    <source>
        <dbReference type="ARBA" id="ARBA00047761"/>
    </source>
</evidence>
<dbReference type="PANTHER" id="PTHR45682:SF6">
    <property type="entry name" value="DUAL SPECIFICITY PHOSPHATASE 29"/>
    <property type="match status" value="1"/>
</dbReference>
<accession>F6V247</accession>
<evidence type="ECO:0000256" key="14">
    <source>
        <dbReference type="ARBA" id="ARBA00048336"/>
    </source>
</evidence>
<sequence length="255" mass="29216">MFPHTAGLTSTRTRKCPQEENRHLSCRKERKSLSSKMTSGEVKTSLKNAYSSAKRLSPKVEEEGVEEDYCTPGAFELERLFWKGSPQYTHVNEVWPKLYIGDEATALDRYRLQKAGFTHVLNAAHGRWNVDTGPDYYRDMDIQYHGVEADDLPTFDLSVFFHPAAAFIDRALRDDHSKILVHCVMGRSRSATLVLAYLMIHKDMTLVDAIQQVAKNRCVLPNRGFLKQLRELDKQLVQQRRQAQSQDSEGDGREL</sequence>
<evidence type="ECO:0000256" key="8">
    <source>
        <dbReference type="ARBA" id="ARBA00022912"/>
    </source>
</evidence>
<dbReference type="GeneTree" id="ENSGT00940000160190"/>
<comment type="subcellular location">
    <subcellularLocation>
        <location evidence="2">Cytoplasm</location>
    </subcellularLocation>
    <subcellularLocation>
        <location evidence="1">Nucleus</location>
    </subcellularLocation>
</comment>
<dbReference type="GO" id="GO:0032991">
    <property type="term" value="C:protein-containing complex"/>
    <property type="evidence" value="ECO:0007669"/>
    <property type="project" value="Ensembl"/>
</dbReference>
<evidence type="ECO:0000256" key="1">
    <source>
        <dbReference type="ARBA" id="ARBA00004123"/>
    </source>
</evidence>
<dbReference type="SUPFAM" id="SSF52799">
    <property type="entry name" value="(Phosphotyrosine protein) phosphatases II"/>
    <property type="match status" value="1"/>
</dbReference>
<dbReference type="PRINTS" id="PR01909">
    <property type="entry name" value="ADSPHPHTASEA"/>
</dbReference>
<protein>
    <recommendedName>
        <fullName evidence="10">Dual specificity phosphatase 29</fullName>
        <ecNumber evidence="5">3.1.3.16</ecNumber>
        <ecNumber evidence="4">3.1.3.48</ecNumber>
    </recommendedName>
    <alternativeName>
        <fullName evidence="11">Dual specificity phosphatase DUPD1</fullName>
    </alternativeName>
</protein>
<comment type="catalytic activity">
    <reaction evidence="15">
        <text>O-phospho-L-tyrosyl-[protein] + H2O = L-tyrosyl-[protein] + phosphate</text>
        <dbReference type="Rhea" id="RHEA:10684"/>
        <dbReference type="Rhea" id="RHEA-COMP:10136"/>
        <dbReference type="Rhea" id="RHEA-COMP:20101"/>
        <dbReference type="ChEBI" id="CHEBI:15377"/>
        <dbReference type="ChEBI" id="CHEBI:43474"/>
        <dbReference type="ChEBI" id="CHEBI:46858"/>
        <dbReference type="ChEBI" id="CHEBI:61978"/>
        <dbReference type="EC" id="3.1.3.48"/>
    </reaction>
</comment>
<dbReference type="PROSITE" id="PS00383">
    <property type="entry name" value="TYR_PHOSPHATASE_1"/>
    <property type="match status" value="1"/>
</dbReference>
<evidence type="ECO:0000256" key="7">
    <source>
        <dbReference type="ARBA" id="ARBA00022801"/>
    </source>
</evidence>
<dbReference type="InterPro" id="IPR029021">
    <property type="entry name" value="Prot-tyrosine_phosphatase-like"/>
</dbReference>
<feature type="region of interest" description="Disordered" evidence="18">
    <location>
        <begin position="1"/>
        <end position="39"/>
    </location>
</feature>
<evidence type="ECO:0000256" key="10">
    <source>
        <dbReference type="ARBA" id="ARBA00023845"/>
    </source>
</evidence>
<evidence type="ECO:0000256" key="3">
    <source>
        <dbReference type="ARBA" id="ARBA00008601"/>
    </source>
</evidence>
<reference evidence="21" key="3">
    <citation type="submission" date="2025-08" db="UniProtKB">
        <authorList>
            <consortium name="Ensembl"/>
        </authorList>
    </citation>
    <scope>IDENTIFICATION</scope>
    <source>
        <strain evidence="21">17573</strain>
    </source>
</reference>
<dbReference type="EC" id="3.1.3.16" evidence="5"/>
<dbReference type="InterPro" id="IPR000340">
    <property type="entry name" value="Dual-sp_phosphatase_cat-dom"/>
</dbReference>
<dbReference type="STRING" id="9544.ENSMMUP00000026622"/>
<keyword evidence="6" id="KW-0963">Cytoplasm</keyword>
<dbReference type="SMART" id="SM00195">
    <property type="entry name" value="DSPc"/>
    <property type="match status" value="1"/>
</dbReference>
<evidence type="ECO:0000256" key="4">
    <source>
        <dbReference type="ARBA" id="ARBA00013064"/>
    </source>
</evidence>
<evidence type="ECO:0000313" key="22">
    <source>
        <dbReference type="Proteomes" id="UP000006718"/>
    </source>
</evidence>
<dbReference type="GO" id="GO:0008138">
    <property type="term" value="F:protein tyrosine/serine/threonine phosphatase activity"/>
    <property type="evidence" value="ECO:0000318"/>
    <property type="project" value="GO_Central"/>
</dbReference>
<feature type="domain" description="Tyrosine specific protein phosphatases" evidence="20">
    <location>
        <begin position="158"/>
        <end position="217"/>
    </location>
</feature>
<dbReference type="InterPro" id="IPR020405">
    <property type="entry name" value="Atypical_DUSP_subfamA"/>
</dbReference>
<evidence type="ECO:0000259" key="19">
    <source>
        <dbReference type="PROSITE" id="PS50054"/>
    </source>
</evidence>
<feature type="active site" description="Phosphocysteine intermediate" evidence="16">
    <location>
        <position position="183"/>
    </location>
</feature>
<comment type="similarity">
    <text evidence="3">Belongs to the protein-tyrosine phosphatase family. Non-receptor class dual specificity subfamily.</text>
</comment>
<dbReference type="VEuPathDB" id="HostDB:ENSMMUG00000020221"/>